<proteinExistence type="predicted"/>
<sequence>MDKQYEPYWSNYLKQFDIPNSNFNKISINTNKFCVIVEPRIHINLILVIKNFMYLLQNKNWGLIIFHSSKNINYLKTNLHGISNIIFINVTEENLTVGQYNQLLYSTTFWNSLQSYNCKHALIFQTDTLLFNDNIDDFINYDYIGAPWSKELAWKKNIFENVDIGNGGLSLRNVDKMIKILDTYPNNIIMRFNEDCYFSYFCVKDKYNIPSVEVAMKFSIETIYYENPCGIHKPLLSMFPNKESYIKLLSKRVVIT</sequence>
<feature type="domain" description="DUF5672" evidence="1">
    <location>
        <begin position="97"/>
        <end position="232"/>
    </location>
</feature>
<evidence type="ECO:0000313" key="2">
    <source>
        <dbReference type="EMBL" id="QHT79570.1"/>
    </source>
</evidence>
<accession>A0A6C0HGQ9</accession>
<name>A0A6C0HGQ9_9ZZZZ</name>
<dbReference type="Pfam" id="PF18922">
    <property type="entry name" value="DUF5672"/>
    <property type="match status" value="1"/>
</dbReference>
<dbReference type="AlphaFoldDB" id="A0A6C0HGQ9"/>
<dbReference type="InterPro" id="IPR043729">
    <property type="entry name" value="DUF5672"/>
</dbReference>
<reference evidence="2" key="1">
    <citation type="journal article" date="2020" name="Nature">
        <title>Giant virus diversity and host interactions through global metagenomics.</title>
        <authorList>
            <person name="Schulz F."/>
            <person name="Roux S."/>
            <person name="Paez-Espino D."/>
            <person name="Jungbluth S."/>
            <person name="Walsh D.A."/>
            <person name="Denef V.J."/>
            <person name="McMahon K.D."/>
            <person name="Konstantinidis K.T."/>
            <person name="Eloe-Fadrosh E.A."/>
            <person name="Kyrpides N.C."/>
            <person name="Woyke T."/>
        </authorList>
    </citation>
    <scope>NUCLEOTIDE SEQUENCE</scope>
    <source>
        <strain evidence="2">GVMAG-M-3300023184-101</strain>
    </source>
</reference>
<organism evidence="2">
    <name type="scientific">viral metagenome</name>
    <dbReference type="NCBI Taxonomy" id="1070528"/>
    <lineage>
        <taxon>unclassified sequences</taxon>
        <taxon>metagenomes</taxon>
        <taxon>organismal metagenomes</taxon>
    </lineage>
</organism>
<protein>
    <recommendedName>
        <fullName evidence="1">DUF5672 domain-containing protein</fullName>
    </recommendedName>
</protein>
<evidence type="ECO:0000259" key="1">
    <source>
        <dbReference type="Pfam" id="PF18922"/>
    </source>
</evidence>
<dbReference type="EMBL" id="MN739950">
    <property type="protein sequence ID" value="QHT79570.1"/>
    <property type="molecule type" value="Genomic_DNA"/>
</dbReference>